<dbReference type="InterPro" id="IPR013924">
    <property type="entry name" value="RNase_H2_suC"/>
</dbReference>
<dbReference type="CDD" id="cd09271">
    <property type="entry name" value="RNase_H2-C"/>
    <property type="match status" value="1"/>
</dbReference>
<gene>
    <name evidence="2" type="ORF">PFICI_12849</name>
</gene>
<dbReference type="AlphaFoldDB" id="W3WPT2"/>
<dbReference type="InParanoid" id="W3WPT2"/>
<dbReference type="RefSeq" id="XP_007839621.1">
    <property type="nucleotide sequence ID" value="XM_007841430.1"/>
</dbReference>
<dbReference type="EMBL" id="KI912118">
    <property type="protein sequence ID" value="ETS75905.1"/>
    <property type="molecule type" value="Genomic_DNA"/>
</dbReference>
<dbReference type="PANTHER" id="PTHR47204">
    <property type="entry name" value="OS02G0168900 PROTEIN"/>
    <property type="match status" value="1"/>
</dbReference>
<keyword evidence="3" id="KW-1185">Reference proteome</keyword>
<evidence type="ECO:0000313" key="2">
    <source>
        <dbReference type="EMBL" id="ETS75905.1"/>
    </source>
</evidence>
<proteinExistence type="predicted"/>
<evidence type="ECO:0000313" key="3">
    <source>
        <dbReference type="Proteomes" id="UP000030651"/>
    </source>
</evidence>
<dbReference type="GO" id="GO:0032299">
    <property type="term" value="C:ribonuclease H2 complex"/>
    <property type="evidence" value="ECO:0007669"/>
    <property type="project" value="InterPro"/>
</dbReference>
<organism evidence="2 3">
    <name type="scientific">Pestalotiopsis fici (strain W106-1 / CGMCC3.15140)</name>
    <dbReference type="NCBI Taxonomy" id="1229662"/>
    <lineage>
        <taxon>Eukaryota</taxon>
        <taxon>Fungi</taxon>
        <taxon>Dikarya</taxon>
        <taxon>Ascomycota</taxon>
        <taxon>Pezizomycotina</taxon>
        <taxon>Sordariomycetes</taxon>
        <taxon>Xylariomycetidae</taxon>
        <taxon>Amphisphaeriales</taxon>
        <taxon>Sporocadaceae</taxon>
        <taxon>Pestalotiopsis</taxon>
    </lineage>
</organism>
<dbReference type="PANTHER" id="PTHR47204:SF1">
    <property type="entry name" value="RIBONUCLEASE H2 SUBUNIT C"/>
    <property type="match status" value="1"/>
</dbReference>
<dbReference type="eggNOG" id="ENOG502S1H4">
    <property type="taxonomic scope" value="Eukaryota"/>
</dbReference>
<dbReference type="Gene3D" id="2.40.128.680">
    <property type="match status" value="1"/>
</dbReference>
<feature type="region of interest" description="Disordered" evidence="1">
    <location>
        <begin position="77"/>
        <end position="98"/>
    </location>
</feature>
<name>W3WPT2_PESFW</name>
<protein>
    <submittedName>
        <fullName evidence="2">Uncharacterized protein</fullName>
    </submittedName>
</protein>
<evidence type="ECO:0000256" key="1">
    <source>
        <dbReference type="SAM" id="MobiDB-lite"/>
    </source>
</evidence>
<dbReference type="KEGG" id="pfy:PFICI_12849"/>
<dbReference type="OMA" id="GFAESMH"/>
<reference evidence="3" key="1">
    <citation type="journal article" date="2015" name="BMC Genomics">
        <title>Genomic and transcriptomic analysis of the endophytic fungus Pestalotiopsis fici reveals its lifestyle and high potential for synthesis of natural products.</title>
        <authorList>
            <person name="Wang X."/>
            <person name="Zhang X."/>
            <person name="Liu L."/>
            <person name="Xiang M."/>
            <person name="Wang W."/>
            <person name="Sun X."/>
            <person name="Che Y."/>
            <person name="Guo L."/>
            <person name="Liu G."/>
            <person name="Guo L."/>
            <person name="Wang C."/>
            <person name="Yin W.B."/>
            <person name="Stadler M."/>
            <person name="Zhang X."/>
            <person name="Liu X."/>
        </authorList>
    </citation>
    <scope>NUCLEOTIDE SEQUENCE [LARGE SCALE GENOMIC DNA]</scope>
    <source>
        <strain evidence="3">W106-1 / CGMCC3.15140</strain>
    </source>
</reference>
<dbReference type="OrthoDB" id="6222486at2759"/>
<accession>W3WPT2</accession>
<sequence>MSQPILTVSSATSRSKKAQVNLLPCRVHHDGSINSIEPYWKPTENGDNLKTAYIRGRKLHGKTVKLPAGYYGSVVEKGETKRETPGSTDAVNGNLDDEELADPIEIAPLSSKADFDDLVIWGHESTADSATDPYLRSMEEWVSFSEQLHSYSGAK</sequence>
<dbReference type="GeneID" id="19277862"/>
<dbReference type="STRING" id="1229662.W3WPT2"/>
<dbReference type="HOGENOM" id="CLU_097632_0_1_1"/>
<dbReference type="GO" id="GO:0006401">
    <property type="term" value="P:RNA catabolic process"/>
    <property type="evidence" value="ECO:0007669"/>
    <property type="project" value="InterPro"/>
</dbReference>
<dbReference type="Proteomes" id="UP000030651">
    <property type="component" value="Unassembled WGS sequence"/>
</dbReference>
<dbReference type="Pfam" id="PF08615">
    <property type="entry name" value="RNase_H2_suC"/>
    <property type="match status" value="1"/>
</dbReference>